<keyword evidence="1" id="KW-0004">4Fe-4S</keyword>
<dbReference type="Gene3D" id="3.20.20.70">
    <property type="entry name" value="Aldolase class I"/>
    <property type="match status" value="1"/>
</dbReference>
<keyword evidence="1" id="KW-0411">Iron-sulfur</keyword>
<dbReference type="PANTHER" id="PTHR42836:SF1">
    <property type="entry name" value="7-CARBOXY-7-DEAZAGUANINE SYNTHASE"/>
    <property type="match status" value="1"/>
</dbReference>
<dbReference type="AlphaFoldDB" id="A0A6M3M917"/>
<dbReference type="GO" id="GO:0051539">
    <property type="term" value="F:4 iron, 4 sulfur cluster binding"/>
    <property type="evidence" value="ECO:0007669"/>
    <property type="project" value="UniProtKB-KW"/>
</dbReference>
<name>A0A6M3M917_9ZZZZ</name>
<accession>A0A6M3M917</accession>
<sequence>MTFKEILLKIKELGNSNITITGGEPLLQQRNLNKLITAIYDQNSHHYISIETNGSIPIPEEWPVCWVADWKGPSSGERDKMSIKNFKYLLGIDFIKFVIVNREDFDDAMMTVKSIFNKNSYSPKFAFSACMGVKNAATPKQIIEWMQQEPKLKEEGAIFNLQIHKIIDIQ</sequence>
<evidence type="ECO:0000313" key="2">
    <source>
        <dbReference type="EMBL" id="QJB02153.1"/>
    </source>
</evidence>
<organism evidence="2">
    <name type="scientific">viral metagenome</name>
    <dbReference type="NCBI Taxonomy" id="1070528"/>
    <lineage>
        <taxon>unclassified sequences</taxon>
        <taxon>metagenomes</taxon>
        <taxon>organismal metagenomes</taxon>
    </lineage>
</organism>
<dbReference type="InterPro" id="IPR013785">
    <property type="entry name" value="Aldolase_TIM"/>
</dbReference>
<gene>
    <name evidence="2" type="ORF">MM171B01436_0009</name>
</gene>
<proteinExistence type="predicted"/>
<dbReference type="CDD" id="cd01335">
    <property type="entry name" value="Radical_SAM"/>
    <property type="match status" value="1"/>
</dbReference>
<evidence type="ECO:0000256" key="1">
    <source>
        <dbReference type="ARBA" id="ARBA00022485"/>
    </source>
</evidence>
<dbReference type="PANTHER" id="PTHR42836">
    <property type="entry name" value="7-CARBOXY-7-DEAZAGUANINE SYNTHASE"/>
    <property type="match status" value="1"/>
</dbReference>
<dbReference type="SUPFAM" id="SSF102114">
    <property type="entry name" value="Radical SAM enzymes"/>
    <property type="match status" value="1"/>
</dbReference>
<keyword evidence="1" id="KW-0408">Iron</keyword>
<protein>
    <submittedName>
        <fullName evidence="2">Putative 7-carboxy-7-deazaguanine synthase</fullName>
    </submittedName>
</protein>
<keyword evidence="1" id="KW-0479">Metal-binding</keyword>
<dbReference type="EMBL" id="MT143762">
    <property type="protein sequence ID" value="QJB02153.1"/>
    <property type="molecule type" value="Genomic_DNA"/>
</dbReference>
<reference evidence="2" key="1">
    <citation type="submission" date="2020-03" db="EMBL/GenBank/DDBJ databases">
        <title>The deep terrestrial virosphere.</title>
        <authorList>
            <person name="Holmfeldt K."/>
            <person name="Nilsson E."/>
            <person name="Simone D."/>
            <person name="Lopez-Fernandez M."/>
            <person name="Wu X."/>
            <person name="de Brujin I."/>
            <person name="Lundin D."/>
            <person name="Andersson A."/>
            <person name="Bertilsson S."/>
            <person name="Dopson M."/>
        </authorList>
    </citation>
    <scope>NUCLEOTIDE SEQUENCE</scope>
    <source>
        <strain evidence="2">MM171B01436</strain>
    </source>
</reference>
<dbReference type="InterPro" id="IPR058240">
    <property type="entry name" value="rSAM_sf"/>
</dbReference>